<feature type="transmembrane region" description="Helical" evidence="7">
    <location>
        <begin position="6"/>
        <end position="23"/>
    </location>
</feature>
<feature type="domain" description="MgtC/SapB/SrpB/YhiD N-terminal" evidence="8">
    <location>
        <begin position="10"/>
        <end position="147"/>
    </location>
</feature>
<feature type="transmembrane region" description="Helical" evidence="7">
    <location>
        <begin position="125"/>
        <end position="142"/>
    </location>
</feature>
<evidence type="ECO:0000256" key="3">
    <source>
        <dbReference type="ARBA" id="ARBA00022475"/>
    </source>
</evidence>
<dbReference type="STRING" id="29341.RSJ17_11005"/>
<dbReference type="PRINTS" id="PR01837">
    <property type="entry name" value="MGTCSAPBPROT"/>
</dbReference>
<dbReference type="EMBL" id="AYSO01000017">
    <property type="protein sequence ID" value="KIE46504.1"/>
    <property type="molecule type" value="Genomic_DNA"/>
</dbReference>
<feature type="transmembrane region" description="Helical" evidence="7">
    <location>
        <begin position="35"/>
        <end position="55"/>
    </location>
</feature>
<keyword evidence="3" id="KW-1003">Cell membrane</keyword>
<evidence type="ECO:0000256" key="2">
    <source>
        <dbReference type="ARBA" id="ARBA00009298"/>
    </source>
</evidence>
<evidence type="ECO:0000256" key="6">
    <source>
        <dbReference type="ARBA" id="ARBA00023136"/>
    </source>
</evidence>
<protein>
    <submittedName>
        <fullName evidence="9">MgtC family protein</fullName>
    </submittedName>
</protein>
<gene>
    <name evidence="9" type="ORF">U732_1636</name>
</gene>
<dbReference type="OrthoDB" id="9811198at2"/>
<dbReference type="InterPro" id="IPR003416">
    <property type="entry name" value="MgtC/SapB/SrpB/YhiD_fam"/>
</dbReference>
<evidence type="ECO:0000259" key="8">
    <source>
        <dbReference type="Pfam" id="PF02308"/>
    </source>
</evidence>
<dbReference type="AlphaFoldDB" id="A0A0C1U0W9"/>
<reference evidence="9 10" key="1">
    <citation type="journal article" date="2015" name="Infect. Genet. Evol.">
        <title>Genomic sequences of six botulinum neurotoxin-producing strains representing three clostridial species illustrate the mobility and diversity of botulinum neurotoxin genes.</title>
        <authorList>
            <person name="Smith T.J."/>
            <person name="Hill K.K."/>
            <person name="Xie G."/>
            <person name="Foley B.T."/>
            <person name="Williamson C.H."/>
            <person name="Foster J.T."/>
            <person name="Johnson S.L."/>
            <person name="Chertkov O."/>
            <person name="Teshima H."/>
            <person name="Gibbons H.S."/>
            <person name="Johnsky L.A."/>
            <person name="Karavis M.A."/>
            <person name="Smith L.A."/>
        </authorList>
    </citation>
    <scope>NUCLEOTIDE SEQUENCE [LARGE SCALE GENOMIC DNA]</scope>
    <source>
        <strain evidence="9 10">CDC 2741</strain>
    </source>
</reference>
<keyword evidence="6 7" id="KW-0472">Membrane</keyword>
<feature type="transmembrane region" description="Helical" evidence="7">
    <location>
        <begin position="75"/>
        <end position="94"/>
    </location>
</feature>
<dbReference type="PANTHER" id="PTHR33778">
    <property type="entry name" value="PROTEIN MGTC"/>
    <property type="match status" value="1"/>
</dbReference>
<keyword evidence="5 7" id="KW-1133">Transmembrane helix</keyword>
<keyword evidence="10" id="KW-1185">Reference proteome</keyword>
<evidence type="ECO:0000256" key="7">
    <source>
        <dbReference type="SAM" id="Phobius"/>
    </source>
</evidence>
<evidence type="ECO:0000256" key="4">
    <source>
        <dbReference type="ARBA" id="ARBA00022692"/>
    </source>
</evidence>
<dbReference type="RefSeq" id="WP_039633427.1">
    <property type="nucleotide sequence ID" value="NZ_AYSO01000017.1"/>
</dbReference>
<organism evidence="9 10">
    <name type="scientific">Clostridium argentinense CDC 2741</name>
    <dbReference type="NCBI Taxonomy" id="1418104"/>
    <lineage>
        <taxon>Bacteria</taxon>
        <taxon>Bacillati</taxon>
        <taxon>Bacillota</taxon>
        <taxon>Clostridia</taxon>
        <taxon>Eubacteriales</taxon>
        <taxon>Clostridiaceae</taxon>
        <taxon>Clostridium</taxon>
    </lineage>
</organism>
<accession>A0A0C1U0W9</accession>
<comment type="caution">
    <text evidence="9">The sequence shown here is derived from an EMBL/GenBank/DDBJ whole genome shotgun (WGS) entry which is preliminary data.</text>
</comment>
<name>A0A0C1U0W9_9CLOT</name>
<dbReference type="Proteomes" id="UP000031366">
    <property type="component" value="Unassembled WGS sequence"/>
</dbReference>
<dbReference type="PANTHER" id="PTHR33778:SF1">
    <property type="entry name" value="MAGNESIUM TRANSPORTER YHID-RELATED"/>
    <property type="match status" value="1"/>
</dbReference>
<dbReference type="InterPro" id="IPR049177">
    <property type="entry name" value="MgtC_SapB_SrpB_YhiD_N"/>
</dbReference>
<evidence type="ECO:0000313" key="9">
    <source>
        <dbReference type="EMBL" id="KIE46504.1"/>
    </source>
</evidence>
<proteinExistence type="inferred from homology"/>
<keyword evidence="4 7" id="KW-0812">Transmembrane</keyword>
<sequence length="232" mass="25870">MEKYEIILRLLVAMFVGGVIGYEREYKHRPAGLRTHSLVCIGAAIISMIQILISQDAINIINSNIVLKEVLKVDLARLGAQVITGVGFLGAGTIIHEKGSVKGLTTAASIWIVACIGLAIGMGYYFLSIVSSIVVFLVLVSFEKIEKKYIDKTIKIKIEVKYVDREAAMSALYKVLADKNIEILNVECKYKEECNKNTEYCIYYVLIPPYINILNLIVELSAFKEFIGIKII</sequence>
<dbReference type="Pfam" id="PF02308">
    <property type="entry name" value="MgtC"/>
    <property type="match status" value="1"/>
</dbReference>
<dbReference type="GO" id="GO:0005886">
    <property type="term" value="C:plasma membrane"/>
    <property type="evidence" value="ECO:0007669"/>
    <property type="project" value="UniProtKB-SubCell"/>
</dbReference>
<comment type="similarity">
    <text evidence="2">Belongs to the MgtC/SapB family.</text>
</comment>
<comment type="subcellular location">
    <subcellularLocation>
        <location evidence="1">Cell membrane</location>
        <topology evidence="1">Multi-pass membrane protein</topology>
    </subcellularLocation>
</comment>
<evidence type="ECO:0000256" key="1">
    <source>
        <dbReference type="ARBA" id="ARBA00004651"/>
    </source>
</evidence>
<evidence type="ECO:0000313" key="10">
    <source>
        <dbReference type="Proteomes" id="UP000031366"/>
    </source>
</evidence>
<evidence type="ECO:0000256" key="5">
    <source>
        <dbReference type="ARBA" id="ARBA00022989"/>
    </source>
</evidence>